<feature type="compositionally biased region" description="Basic residues" evidence="1">
    <location>
        <begin position="1"/>
        <end position="10"/>
    </location>
</feature>
<sequence>MNNGNSKKRAPPPPAAAQQQKHYAAMEEEEMDEDVFLDENLCDEEALLLRDMEEREALASCLQKWKRPALSEPYLSQSQNIGKSMLISSSFCLIAVVYRV</sequence>
<reference evidence="2" key="1">
    <citation type="submission" date="2022-12" db="EMBL/GenBank/DDBJ databases">
        <title>Draft genome assemblies for two species of Escallonia (Escalloniales).</title>
        <authorList>
            <person name="Chanderbali A."/>
            <person name="Dervinis C."/>
            <person name="Anghel I."/>
            <person name="Soltis D."/>
            <person name="Soltis P."/>
            <person name="Zapata F."/>
        </authorList>
    </citation>
    <scope>NUCLEOTIDE SEQUENCE</scope>
    <source>
        <strain evidence="2">UCBG64.0493</strain>
        <tissue evidence="2">Leaf</tissue>
    </source>
</reference>
<feature type="region of interest" description="Disordered" evidence="1">
    <location>
        <begin position="1"/>
        <end position="29"/>
    </location>
</feature>
<keyword evidence="3" id="KW-1185">Reference proteome</keyword>
<proteinExistence type="predicted"/>
<name>A0AA89ASE6_9ASTE</name>
<comment type="caution">
    <text evidence="2">The sequence shown here is derived from an EMBL/GenBank/DDBJ whole genome shotgun (WGS) entry which is preliminary data.</text>
</comment>
<gene>
    <name evidence="2" type="ORF">RJ639_008271</name>
</gene>
<dbReference type="AlphaFoldDB" id="A0AA89ASE6"/>
<evidence type="ECO:0000313" key="3">
    <source>
        <dbReference type="Proteomes" id="UP001188597"/>
    </source>
</evidence>
<accession>A0AA89ASE6</accession>
<organism evidence="2 3">
    <name type="scientific">Escallonia herrerae</name>
    <dbReference type="NCBI Taxonomy" id="1293975"/>
    <lineage>
        <taxon>Eukaryota</taxon>
        <taxon>Viridiplantae</taxon>
        <taxon>Streptophyta</taxon>
        <taxon>Embryophyta</taxon>
        <taxon>Tracheophyta</taxon>
        <taxon>Spermatophyta</taxon>
        <taxon>Magnoliopsida</taxon>
        <taxon>eudicotyledons</taxon>
        <taxon>Gunneridae</taxon>
        <taxon>Pentapetalae</taxon>
        <taxon>asterids</taxon>
        <taxon>campanulids</taxon>
        <taxon>Escalloniales</taxon>
        <taxon>Escalloniaceae</taxon>
        <taxon>Escallonia</taxon>
    </lineage>
</organism>
<evidence type="ECO:0000313" key="2">
    <source>
        <dbReference type="EMBL" id="KAK3013412.1"/>
    </source>
</evidence>
<dbReference type="Proteomes" id="UP001188597">
    <property type="component" value="Unassembled WGS sequence"/>
</dbReference>
<evidence type="ECO:0000256" key="1">
    <source>
        <dbReference type="SAM" id="MobiDB-lite"/>
    </source>
</evidence>
<protein>
    <submittedName>
        <fullName evidence="2">Uncharacterized protein</fullName>
    </submittedName>
</protein>
<dbReference type="EMBL" id="JAVXUP010001299">
    <property type="protein sequence ID" value="KAK3013412.1"/>
    <property type="molecule type" value="Genomic_DNA"/>
</dbReference>